<accession>A0A2S4W264</accession>
<reference evidence="12" key="3">
    <citation type="journal article" date="2018" name="Mol. Plant Microbe Interact.">
        <title>Genome sequence resources for the wheat stripe rust pathogen (Puccinia striiformis f. sp. tritici) and the barley stripe rust pathogen (Puccinia striiformis f. sp. hordei).</title>
        <authorList>
            <person name="Xia C."/>
            <person name="Wang M."/>
            <person name="Yin C."/>
            <person name="Cornejo O.E."/>
            <person name="Hulbert S.H."/>
            <person name="Chen X."/>
        </authorList>
    </citation>
    <scope>NUCLEOTIDE SEQUENCE [LARGE SCALE GENOMIC DNA]</scope>
    <source>
        <strain evidence="12">93TX-2</strain>
    </source>
</reference>
<dbReference type="VEuPathDB" id="FungiDB:PSHT_07048"/>
<dbReference type="OrthoDB" id="4084751at2759"/>
<evidence type="ECO:0000256" key="8">
    <source>
        <dbReference type="PROSITE-ProRule" id="PRU00555"/>
    </source>
</evidence>
<dbReference type="PROSITE" id="PS51210">
    <property type="entry name" value="PLA2C"/>
    <property type="match status" value="1"/>
</dbReference>
<evidence type="ECO:0000256" key="5">
    <source>
        <dbReference type="ARBA" id="ARBA00022963"/>
    </source>
</evidence>
<dbReference type="VEuPathDB" id="FungiDB:PSTT_00314"/>
<dbReference type="SUPFAM" id="SSF52151">
    <property type="entry name" value="FabD/lysophospholipase-like"/>
    <property type="match status" value="1"/>
</dbReference>
<dbReference type="Proteomes" id="UP000238274">
    <property type="component" value="Unassembled WGS sequence"/>
</dbReference>
<dbReference type="GO" id="GO:0004622">
    <property type="term" value="F:phosphatidylcholine lysophospholipase activity"/>
    <property type="evidence" value="ECO:0007669"/>
    <property type="project" value="UniProtKB-EC"/>
</dbReference>
<evidence type="ECO:0000256" key="4">
    <source>
        <dbReference type="ARBA" id="ARBA00022801"/>
    </source>
</evidence>
<evidence type="ECO:0000259" key="10">
    <source>
        <dbReference type="PROSITE" id="PS51210"/>
    </source>
</evidence>
<dbReference type="GO" id="GO:0046475">
    <property type="term" value="P:glycerophospholipid catabolic process"/>
    <property type="evidence" value="ECO:0007669"/>
    <property type="project" value="TreeGrafter"/>
</dbReference>
<comment type="catalytic activity">
    <reaction evidence="9">
        <text>a 1-acyl-sn-glycero-3-phosphocholine + H2O = sn-glycerol 3-phosphocholine + a fatty acid + H(+)</text>
        <dbReference type="Rhea" id="RHEA:15177"/>
        <dbReference type="ChEBI" id="CHEBI:15377"/>
        <dbReference type="ChEBI" id="CHEBI:15378"/>
        <dbReference type="ChEBI" id="CHEBI:16870"/>
        <dbReference type="ChEBI" id="CHEBI:28868"/>
        <dbReference type="ChEBI" id="CHEBI:58168"/>
        <dbReference type="EC" id="3.1.1.5"/>
    </reaction>
</comment>
<name>A0A2S4W264_9BASI</name>
<sequence length="646" mass="71754">MGLTSSKRGTIAILIFTVITVSFANLVHRRRDLAIEASPSGGYEPIKVQCPHNFTVRVAGSDSDFLGDKESDYISTKTLKSVKLWEDYLRVINLTDFDIRNFTSITKDGQSIRAGEDLPNIGIAMSGGGIRALIGGAGILDALDNRNPDAVGAGTGGILQLTNYITGLSGLVSSCIFKGIDTSTALLTLIYSWNFFKWILVDRFMFLRFDRATSNFPTFTSLNQTLWRLTESSSYTGWNSVKRYPKAIQQAKRKHKSGFPISLVDVESYILSRHLINDTHHGSKVLFSSIRNTTQYLNHQAPFPILLCTSRVNGVSEINYDSPIYEFNPEEFGVCHPTLKAFIPIDDLGSRLVGGKPTGNDSCVRGFDNAGFVIGASSNVLSQPGFNKFSWGNLLPEAYDKITKHIYDEAIDDTKKQQQNPFYHMGMSSSNGTGYPERESKNLYLADGGWGGEILPLWPLLQPDRKLDVIIAIDFSADGPSMFHGAYPNGTSLTTTYRKTQEEAYKNIHFPTIPDTNGTFKQKGLDKKPSFFGCDDFKSPIIIYLPNYFVVTDTDQATMKTEYSQGEIDAFFKNSFGIATQTKPGQDSNNFGYEMDSIQTLLGRAGPITQTQWKQCLACALIDRQVTRNRIPRTAQCQLCFAEYCA</sequence>
<dbReference type="GO" id="GO:0005829">
    <property type="term" value="C:cytosol"/>
    <property type="evidence" value="ECO:0007669"/>
    <property type="project" value="TreeGrafter"/>
</dbReference>
<keyword evidence="4 8" id="KW-0378">Hydrolase</keyword>
<evidence type="ECO:0000256" key="3">
    <source>
        <dbReference type="ARBA" id="ARBA00022729"/>
    </source>
</evidence>
<dbReference type="SMART" id="SM00022">
    <property type="entry name" value="PLAc"/>
    <property type="match status" value="1"/>
</dbReference>
<feature type="domain" description="PLA2c" evidence="10">
    <location>
        <begin position="49"/>
        <end position="646"/>
    </location>
</feature>
<evidence type="ECO:0000256" key="6">
    <source>
        <dbReference type="ARBA" id="ARBA00023098"/>
    </source>
</evidence>
<dbReference type="GO" id="GO:0004623">
    <property type="term" value="F:phospholipase A2 activity"/>
    <property type="evidence" value="ECO:0007669"/>
    <property type="project" value="TreeGrafter"/>
</dbReference>
<dbReference type="PANTHER" id="PTHR10728:SF33">
    <property type="entry name" value="LYSOPHOSPHOLIPASE 1-RELATED"/>
    <property type="match status" value="1"/>
</dbReference>
<evidence type="ECO:0000313" key="11">
    <source>
        <dbReference type="EMBL" id="POW15757.1"/>
    </source>
</evidence>
<evidence type="ECO:0000256" key="7">
    <source>
        <dbReference type="ARBA" id="ARBA00023180"/>
    </source>
</evidence>
<dbReference type="InterPro" id="IPR016035">
    <property type="entry name" value="Acyl_Trfase/lysoPLipase"/>
</dbReference>
<keyword evidence="5 8" id="KW-0442">Lipid degradation</keyword>
<dbReference type="Pfam" id="PF01735">
    <property type="entry name" value="PLA2_B"/>
    <property type="match status" value="3"/>
</dbReference>
<dbReference type="Gene3D" id="3.40.1090.10">
    <property type="entry name" value="Cytosolic phospholipase A2 catalytic domain"/>
    <property type="match status" value="1"/>
</dbReference>
<dbReference type="EC" id="3.1.1.5" evidence="2 9"/>
<keyword evidence="7" id="KW-0325">Glycoprotein</keyword>
<keyword evidence="6 8" id="KW-0443">Lipid metabolism</keyword>
<dbReference type="EMBL" id="PKSM01000083">
    <property type="protein sequence ID" value="POW15757.1"/>
    <property type="molecule type" value="Genomic_DNA"/>
</dbReference>
<keyword evidence="12" id="KW-1185">Reference proteome</keyword>
<organism evidence="11 12">
    <name type="scientific">Puccinia striiformis</name>
    <dbReference type="NCBI Taxonomy" id="27350"/>
    <lineage>
        <taxon>Eukaryota</taxon>
        <taxon>Fungi</taxon>
        <taxon>Dikarya</taxon>
        <taxon>Basidiomycota</taxon>
        <taxon>Pucciniomycotina</taxon>
        <taxon>Pucciniomycetes</taxon>
        <taxon>Pucciniales</taxon>
        <taxon>Pucciniaceae</taxon>
        <taxon>Puccinia</taxon>
    </lineage>
</organism>
<evidence type="ECO:0000256" key="1">
    <source>
        <dbReference type="ARBA" id="ARBA00008780"/>
    </source>
</evidence>
<gene>
    <name evidence="11" type="ORF">PSHT_07048</name>
</gene>
<reference evidence="11 12" key="1">
    <citation type="submission" date="2017-12" db="EMBL/GenBank/DDBJ databases">
        <title>Gene loss provides genomic basis for host adaptation in cereal stripe rust fungi.</title>
        <authorList>
            <person name="Xia C."/>
        </authorList>
    </citation>
    <scope>NUCLEOTIDE SEQUENCE [LARGE SCALE GENOMIC DNA]</scope>
    <source>
        <strain evidence="11 12">93TX-2</strain>
    </source>
</reference>
<evidence type="ECO:0000313" key="12">
    <source>
        <dbReference type="Proteomes" id="UP000238274"/>
    </source>
</evidence>
<reference evidence="12" key="2">
    <citation type="journal article" date="2018" name="BMC Genomics">
        <title>Genomic insights into host adaptation between the wheat stripe rust pathogen (Puccinia striiformis f. sp. tritici) and the barley stripe rust pathogen (Puccinia striiformis f. sp. hordei).</title>
        <authorList>
            <person name="Xia C."/>
            <person name="Wang M."/>
            <person name="Yin C."/>
            <person name="Cornejo O.E."/>
            <person name="Hulbert S.H."/>
            <person name="Chen X."/>
        </authorList>
    </citation>
    <scope>NUCLEOTIDE SEQUENCE [LARGE SCALE GENOMIC DNA]</scope>
    <source>
        <strain evidence="12">93TX-2</strain>
    </source>
</reference>
<dbReference type="InterPro" id="IPR002642">
    <property type="entry name" value="LysoPLipase_cat_dom"/>
</dbReference>
<comment type="caution">
    <text evidence="11">The sequence shown here is derived from an EMBL/GenBank/DDBJ whole genome shotgun (WGS) entry which is preliminary data.</text>
</comment>
<keyword evidence="3" id="KW-0732">Signal</keyword>
<protein>
    <recommendedName>
        <fullName evidence="2 9">Lysophospholipase</fullName>
        <ecNumber evidence="2 9">3.1.1.5</ecNumber>
    </recommendedName>
</protein>
<evidence type="ECO:0000256" key="2">
    <source>
        <dbReference type="ARBA" id="ARBA00013274"/>
    </source>
</evidence>
<comment type="similarity">
    <text evidence="1 9">Belongs to the lysophospholipase family.</text>
</comment>
<dbReference type="PANTHER" id="PTHR10728">
    <property type="entry name" value="CYTOSOLIC PHOSPHOLIPASE A2"/>
    <property type="match status" value="1"/>
</dbReference>
<proteinExistence type="inferred from homology"/>
<dbReference type="AlphaFoldDB" id="A0A2S4W264"/>
<evidence type="ECO:0000256" key="9">
    <source>
        <dbReference type="RuleBase" id="RU362103"/>
    </source>
</evidence>